<comment type="caution">
    <text evidence="1">The sequence shown here is derived from an EMBL/GenBank/DDBJ whole genome shotgun (WGS) entry which is preliminary data.</text>
</comment>
<reference evidence="1" key="1">
    <citation type="journal article" date="2015" name="Nature">
        <title>Complex archaea that bridge the gap between prokaryotes and eukaryotes.</title>
        <authorList>
            <person name="Spang A."/>
            <person name="Saw J.H."/>
            <person name="Jorgensen S.L."/>
            <person name="Zaremba-Niedzwiedzka K."/>
            <person name="Martijn J."/>
            <person name="Lind A.E."/>
            <person name="van Eijk R."/>
            <person name="Schleper C."/>
            <person name="Guy L."/>
            <person name="Ettema T.J."/>
        </authorList>
    </citation>
    <scope>NUCLEOTIDE SEQUENCE</scope>
</reference>
<feature type="non-terminal residue" evidence="1">
    <location>
        <position position="1"/>
    </location>
</feature>
<evidence type="ECO:0000313" key="1">
    <source>
        <dbReference type="EMBL" id="KKL62751.1"/>
    </source>
</evidence>
<gene>
    <name evidence="1" type="ORF">LCGC14_2182110</name>
</gene>
<organism evidence="1">
    <name type="scientific">marine sediment metagenome</name>
    <dbReference type="NCBI Taxonomy" id="412755"/>
    <lineage>
        <taxon>unclassified sequences</taxon>
        <taxon>metagenomes</taxon>
        <taxon>ecological metagenomes</taxon>
    </lineage>
</organism>
<name>A0A0F9E987_9ZZZZ</name>
<dbReference type="EMBL" id="LAZR01028391">
    <property type="protein sequence ID" value="KKL62751.1"/>
    <property type="molecule type" value="Genomic_DNA"/>
</dbReference>
<protein>
    <submittedName>
        <fullName evidence="1">Uncharacterized protein</fullName>
    </submittedName>
</protein>
<accession>A0A0F9E987</accession>
<sequence length="63" mass="7464">DCGNQYGGTNMICKKRNVYMYSFKFEKNIHKPINALDGLERMPLKCELHEYKSDYMPQTELDI</sequence>
<dbReference type="AlphaFoldDB" id="A0A0F9E987"/>
<proteinExistence type="predicted"/>